<proteinExistence type="predicted"/>
<accession>A0A1X0NSC1</accession>
<evidence type="ECO:0000313" key="1">
    <source>
        <dbReference type="EMBL" id="ORC87511.1"/>
    </source>
</evidence>
<dbReference type="AlphaFoldDB" id="A0A1X0NSC1"/>
<dbReference type="VEuPathDB" id="TriTrypDB:TM35_000211170"/>
<evidence type="ECO:0000313" key="2">
    <source>
        <dbReference type="Proteomes" id="UP000192257"/>
    </source>
</evidence>
<name>A0A1X0NSC1_9TRYP</name>
<gene>
    <name evidence="1" type="ORF">TM35_000211170</name>
</gene>
<organism evidence="1 2">
    <name type="scientific">Trypanosoma theileri</name>
    <dbReference type="NCBI Taxonomy" id="67003"/>
    <lineage>
        <taxon>Eukaryota</taxon>
        <taxon>Discoba</taxon>
        <taxon>Euglenozoa</taxon>
        <taxon>Kinetoplastea</taxon>
        <taxon>Metakinetoplastina</taxon>
        <taxon>Trypanosomatida</taxon>
        <taxon>Trypanosomatidae</taxon>
        <taxon>Trypanosoma</taxon>
    </lineage>
</organism>
<reference evidence="1 2" key="1">
    <citation type="submission" date="2017-03" db="EMBL/GenBank/DDBJ databases">
        <title>An alternative strategy for trypanosome survival in the mammalian bloodstream revealed through genome and transcriptome analysis of the ubiquitous bovine parasite Trypanosoma (Megatrypanum) theileri.</title>
        <authorList>
            <person name="Kelly S."/>
            <person name="Ivens A."/>
            <person name="Mott A."/>
            <person name="O'Neill E."/>
            <person name="Emms D."/>
            <person name="Macleod O."/>
            <person name="Voorheis P."/>
            <person name="Matthews J."/>
            <person name="Matthews K."/>
            <person name="Carrington M."/>
        </authorList>
    </citation>
    <scope>NUCLEOTIDE SEQUENCE [LARGE SCALE GENOMIC DNA]</scope>
    <source>
        <strain evidence="1">Edinburgh</strain>
    </source>
</reference>
<sequence length="136" mass="15134">MDFVFLYFGCLGLHQQMPVGIPHQKNSYKKRNSIADRAPHAMGKAVVLTVAFRNLLGRMCRQEFRGARHLFWRAVLQSGLRTLEHSACTRLGLGGGNFGETPGQKWQIPIQKRGIKGFALLGSCKALLGSKSLAFY</sequence>
<dbReference type="RefSeq" id="XP_028881577.1">
    <property type="nucleotide sequence ID" value="XM_029026967.1"/>
</dbReference>
<dbReference type="GeneID" id="39986747"/>
<keyword evidence="2" id="KW-1185">Reference proteome</keyword>
<dbReference type="EMBL" id="NBCO01000021">
    <property type="protein sequence ID" value="ORC87511.1"/>
    <property type="molecule type" value="Genomic_DNA"/>
</dbReference>
<protein>
    <submittedName>
        <fullName evidence="1">Uncharacterized protein</fullName>
    </submittedName>
</protein>
<dbReference type="Proteomes" id="UP000192257">
    <property type="component" value="Unassembled WGS sequence"/>
</dbReference>
<comment type="caution">
    <text evidence="1">The sequence shown here is derived from an EMBL/GenBank/DDBJ whole genome shotgun (WGS) entry which is preliminary data.</text>
</comment>